<evidence type="ECO:0000256" key="2">
    <source>
        <dbReference type="ARBA" id="ARBA00022670"/>
    </source>
</evidence>
<evidence type="ECO:0000256" key="6">
    <source>
        <dbReference type="SAM" id="SignalP"/>
    </source>
</evidence>
<feature type="signal peptide" evidence="6">
    <location>
        <begin position="1"/>
        <end position="23"/>
    </location>
</feature>
<dbReference type="InParanoid" id="A7TF76"/>
<evidence type="ECO:0000313" key="9">
    <source>
        <dbReference type="Proteomes" id="UP000000267"/>
    </source>
</evidence>
<dbReference type="STRING" id="436907.A7TF76"/>
<organism evidence="9">
    <name type="scientific">Vanderwaltozyma polyspora (strain ATCC 22028 / DSM 70294 / BCRC 21397 / CBS 2163 / NBRC 10782 / NRRL Y-8283 / UCD 57-17)</name>
    <name type="common">Kluyveromyces polysporus</name>
    <dbReference type="NCBI Taxonomy" id="436907"/>
    <lineage>
        <taxon>Eukaryota</taxon>
        <taxon>Fungi</taxon>
        <taxon>Dikarya</taxon>
        <taxon>Ascomycota</taxon>
        <taxon>Saccharomycotina</taxon>
        <taxon>Saccharomycetes</taxon>
        <taxon>Saccharomycetales</taxon>
        <taxon>Saccharomycetaceae</taxon>
        <taxon>Vanderwaltozyma</taxon>
    </lineage>
</organism>
<evidence type="ECO:0000256" key="4">
    <source>
        <dbReference type="ARBA" id="ARBA00022825"/>
    </source>
</evidence>
<dbReference type="InterPro" id="IPR050131">
    <property type="entry name" value="Peptidase_S8_subtilisin-like"/>
</dbReference>
<dbReference type="eggNOG" id="KOG1153">
    <property type="taxonomic scope" value="Eukaryota"/>
</dbReference>
<protein>
    <recommendedName>
        <fullName evidence="7">Peptidase S8/S53 domain-containing protein</fullName>
    </recommendedName>
</protein>
<evidence type="ECO:0000256" key="1">
    <source>
        <dbReference type="ARBA" id="ARBA00011073"/>
    </source>
</evidence>
<evidence type="ECO:0000259" key="7">
    <source>
        <dbReference type="Pfam" id="PF00082"/>
    </source>
</evidence>
<evidence type="ECO:0000256" key="5">
    <source>
        <dbReference type="PROSITE-ProRule" id="PRU01240"/>
    </source>
</evidence>
<dbReference type="PROSITE" id="PS00136">
    <property type="entry name" value="SUBTILASE_ASP"/>
    <property type="match status" value="1"/>
</dbReference>
<name>A7TF76_VANPO</name>
<keyword evidence="4 5" id="KW-0720">Serine protease</keyword>
<feature type="chain" id="PRO_5002713420" description="Peptidase S8/S53 domain-containing protein" evidence="6">
    <location>
        <begin position="24"/>
        <end position="386"/>
    </location>
</feature>
<sequence>MMKSTAFTVTGLFCWSILGLATAHEYVVQLTSETSLNSFLESNSLNNLDEPVDKIVIGSDFHGFSGEFEDEVMSELYGDPRVASISIDRMLYLQEYLRQNDAPEHLARLSNGVSNSRVSAKNENAFIFHSHAGIGVDVYIVDSGIDSQHPAFMNRHISKLIDLTDNPIPVGDPHGHGTAIAGLVTSDTFGVMKKANLFDVRVVDAESNGVKLSKLLKSLEFIENHSRATMRPSVAVLPFSMSKNAILNSAIESMPNSIAIVVPAGNQHHMACNFSPASARNSQSILSVGSLDYRSSIEIASFSNYGECVDVFTSGVQMDTLHATTNSDENYISKVSGTSMSCAIAAGTVGYYMSLGLSSVEAIEKIKSAKEILVSGEAIKELKLTL</sequence>
<dbReference type="KEGG" id="vpo:Kpol_2000p69"/>
<dbReference type="SUPFAM" id="SSF52743">
    <property type="entry name" value="Subtilisin-like"/>
    <property type="match status" value="1"/>
</dbReference>
<dbReference type="CDD" id="cd04077">
    <property type="entry name" value="Peptidases_S8_PCSK9_ProteinaseK_like"/>
    <property type="match status" value="1"/>
</dbReference>
<dbReference type="PhylomeDB" id="A7TF76"/>
<dbReference type="PROSITE" id="PS51892">
    <property type="entry name" value="SUBTILASE"/>
    <property type="match status" value="1"/>
</dbReference>
<accession>A7TF76</accession>
<feature type="domain" description="Peptidase S8/S53" evidence="7">
    <location>
        <begin position="134"/>
        <end position="354"/>
    </location>
</feature>
<dbReference type="InterPro" id="IPR000209">
    <property type="entry name" value="Peptidase_S8/S53_dom"/>
</dbReference>
<comment type="similarity">
    <text evidence="1 5">Belongs to the peptidase S8 family.</text>
</comment>
<evidence type="ECO:0000256" key="3">
    <source>
        <dbReference type="ARBA" id="ARBA00022801"/>
    </source>
</evidence>
<dbReference type="PANTHER" id="PTHR43806:SF13">
    <property type="entry name" value="SUBTILASE-TYPE PROTEINASE RRT12"/>
    <property type="match status" value="1"/>
</dbReference>
<dbReference type="OrthoDB" id="206201at2759"/>
<dbReference type="GeneID" id="5547430"/>
<dbReference type="InterPro" id="IPR034193">
    <property type="entry name" value="PCSK9_ProteinaseK-like"/>
</dbReference>
<dbReference type="HOGENOM" id="CLU_011263_1_0_1"/>
<dbReference type="Pfam" id="PF00082">
    <property type="entry name" value="Peptidase_S8"/>
    <property type="match status" value="1"/>
</dbReference>
<dbReference type="Proteomes" id="UP000000267">
    <property type="component" value="Unassembled WGS sequence"/>
</dbReference>
<reference evidence="8 9" key="1">
    <citation type="journal article" date="2007" name="Proc. Natl. Acad. Sci. U.S.A.">
        <title>Independent sorting-out of thousands of duplicated gene pairs in two yeast species descended from a whole-genome duplication.</title>
        <authorList>
            <person name="Scannell D.R."/>
            <person name="Frank A.C."/>
            <person name="Conant G.C."/>
            <person name="Byrne K.P."/>
            <person name="Woolfit M."/>
            <person name="Wolfe K.H."/>
        </authorList>
    </citation>
    <scope>NUCLEOTIDE SEQUENCE [LARGE SCALE GENOMIC DNA]</scope>
    <source>
        <strain evidence="9">ATCC 22028 / DSM 70294 / BCRC 21397 / CBS 2163 / NBRC 10782 / NRRL Y-8283 / UCD 57-17</strain>
    </source>
</reference>
<keyword evidence="2 5" id="KW-0645">Protease</keyword>
<dbReference type="GO" id="GO:0004252">
    <property type="term" value="F:serine-type endopeptidase activity"/>
    <property type="evidence" value="ECO:0007669"/>
    <property type="project" value="UniProtKB-UniRule"/>
</dbReference>
<dbReference type="InterPro" id="IPR015500">
    <property type="entry name" value="Peptidase_S8_subtilisin-rel"/>
</dbReference>
<proteinExistence type="inferred from homology"/>
<feature type="active site" description="Charge relay system" evidence="5">
    <location>
        <position position="176"/>
    </location>
</feature>
<feature type="active site" description="Charge relay system" evidence="5">
    <location>
        <position position="142"/>
    </location>
</feature>
<gene>
    <name evidence="8" type="ORF">Kpol_2000p69</name>
</gene>
<feature type="active site" description="Charge relay system" evidence="5">
    <location>
        <position position="339"/>
    </location>
</feature>
<dbReference type="AlphaFoldDB" id="A7TF76"/>
<keyword evidence="9" id="KW-1185">Reference proteome</keyword>
<dbReference type="OMA" id="TINLIMQ"/>
<dbReference type="PROSITE" id="PS00137">
    <property type="entry name" value="SUBTILASE_HIS"/>
    <property type="match status" value="1"/>
</dbReference>
<dbReference type="EMBL" id="DS480382">
    <property type="protein sequence ID" value="EDO19101.1"/>
    <property type="molecule type" value="Genomic_DNA"/>
</dbReference>
<dbReference type="GO" id="GO:0006508">
    <property type="term" value="P:proteolysis"/>
    <property type="evidence" value="ECO:0007669"/>
    <property type="project" value="UniProtKB-KW"/>
</dbReference>
<keyword evidence="3 5" id="KW-0378">Hydrolase</keyword>
<dbReference type="Gene3D" id="3.40.50.200">
    <property type="entry name" value="Peptidase S8/S53 domain"/>
    <property type="match status" value="1"/>
</dbReference>
<dbReference type="RefSeq" id="XP_001646959.1">
    <property type="nucleotide sequence ID" value="XM_001646909.1"/>
</dbReference>
<keyword evidence="6" id="KW-0732">Signal</keyword>
<dbReference type="PANTHER" id="PTHR43806">
    <property type="entry name" value="PEPTIDASE S8"/>
    <property type="match status" value="1"/>
</dbReference>
<dbReference type="InterPro" id="IPR036852">
    <property type="entry name" value="Peptidase_S8/S53_dom_sf"/>
</dbReference>
<evidence type="ECO:0000313" key="8">
    <source>
        <dbReference type="EMBL" id="EDO19101.1"/>
    </source>
</evidence>
<dbReference type="PRINTS" id="PR00723">
    <property type="entry name" value="SUBTILISIN"/>
</dbReference>
<dbReference type="InterPro" id="IPR022398">
    <property type="entry name" value="Peptidase_S8_His-AS"/>
</dbReference>
<dbReference type="InterPro" id="IPR023827">
    <property type="entry name" value="Peptidase_S8_Asp-AS"/>
</dbReference>